<keyword evidence="3" id="KW-1185">Reference proteome</keyword>
<dbReference type="CDD" id="cd19100">
    <property type="entry name" value="AKR_unchar"/>
    <property type="match status" value="1"/>
</dbReference>
<dbReference type="InterPro" id="IPR023210">
    <property type="entry name" value="NADP_OxRdtase_dom"/>
</dbReference>
<dbReference type="RefSeq" id="WP_136081804.1">
    <property type="nucleotide sequence ID" value="NZ_CAAHFG010000003.1"/>
</dbReference>
<reference evidence="2 3" key="1">
    <citation type="submission" date="2019-04" db="EMBL/GenBank/DDBJ databases">
        <authorList>
            <person name="Van Vliet M D."/>
        </authorList>
    </citation>
    <scope>NUCLEOTIDE SEQUENCE [LARGE SCALE GENOMIC DNA]</scope>
    <source>
        <strain evidence="2 3">F1</strain>
    </source>
</reference>
<dbReference type="PANTHER" id="PTHR43312">
    <property type="entry name" value="D-THREO-ALDOSE 1-DEHYDROGENASE"/>
    <property type="match status" value="1"/>
</dbReference>
<dbReference type="AlphaFoldDB" id="A0A6C2U8V6"/>
<accession>A0A6C2U8V6</accession>
<proteinExistence type="predicted"/>
<dbReference type="SUPFAM" id="SSF51430">
    <property type="entry name" value="NAD(P)-linked oxidoreductase"/>
    <property type="match status" value="1"/>
</dbReference>
<dbReference type="InterPro" id="IPR053135">
    <property type="entry name" value="AKR2_Oxidoreductase"/>
</dbReference>
<protein>
    <submittedName>
        <fullName evidence="2">General stress protein 69</fullName>
    </submittedName>
</protein>
<dbReference type="Pfam" id="PF00248">
    <property type="entry name" value="Aldo_ket_red"/>
    <property type="match status" value="1"/>
</dbReference>
<dbReference type="Proteomes" id="UP000366872">
    <property type="component" value="Unassembled WGS sequence"/>
</dbReference>
<evidence type="ECO:0000259" key="1">
    <source>
        <dbReference type="Pfam" id="PF00248"/>
    </source>
</evidence>
<sequence length="342" mass="37589">MSTYSASRRTFNASGTLAATLLANSARAGKITTGKSDRLGNLLPTRPLADTGESLTLLGVGGAHIGRMEDADAQACIERALEEGVRFFDNAYGYSRGNAETLYGKYLCPKYRDDTFIMTKSTAGTAATFIEQFELSLKRLNTDYVDLLYLHSFKTPEEVDEREMDGVFEAIKKFHEQGKARYLGWSCHTHPDAALHFLDKTQQAPFTVCGQFPVNPVDAANPDNSFTRDLLPATVKAGQSVIAMKTLAGGGLNGRKMKNKVKAPERFPIPHAISFEENMQFVLSQPITSWVSGMESLDHIRQNTGIVRSFARLDEAGKRALIEKVAGYAEIANIEAYKAKKS</sequence>
<dbReference type="InterPro" id="IPR036812">
    <property type="entry name" value="NAD(P)_OxRdtase_dom_sf"/>
</dbReference>
<organism evidence="2 3">
    <name type="scientific">Pontiella desulfatans</name>
    <dbReference type="NCBI Taxonomy" id="2750659"/>
    <lineage>
        <taxon>Bacteria</taxon>
        <taxon>Pseudomonadati</taxon>
        <taxon>Kiritimatiellota</taxon>
        <taxon>Kiritimatiellia</taxon>
        <taxon>Kiritimatiellales</taxon>
        <taxon>Pontiellaceae</taxon>
        <taxon>Pontiella</taxon>
    </lineage>
</organism>
<evidence type="ECO:0000313" key="2">
    <source>
        <dbReference type="EMBL" id="VGO16273.1"/>
    </source>
</evidence>
<dbReference type="EMBL" id="CAAHFG010000003">
    <property type="protein sequence ID" value="VGO16273.1"/>
    <property type="molecule type" value="Genomic_DNA"/>
</dbReference>
<evidence type="ECO:0000313" key="3">
    <source>
        <dbReference type="Proteomes" id="UP000366872"/>
    </source>
</evidence>
<feature type="domain" description="NADP-dependent oxidoreductase" evidence="1">
    <location>
        <begin position="58"/>
        <end position="262"/>
    </location>
</feature>
<gene>
    <name evidence="2" type="primary">yhdN_6</name>
    <name evidence="2" type="ORF">PDESU_04864</name>
</gene>
<dbReference type="Gene3D" id="3.20.20.100">
    <property type="entry name" value="NADP-dependent oxidoreductase domain"/>
    <property type="match status" value="1"/>
</dbReference>
<dbReference type="PANTHER" id="PTHR43312:SF1">
    <property type="entry name" value="NADP-DEPENDENT OXIDOREDUCTASE DOMAIN-CONTAINING PROTEIN"/>
    <property type="match status" value="1"/>
</dbReference>
<name>A0A6C2U8V6_PONDE</name>